<organism evidence="3 4">
    <name type="scientific">Aurantimonas aggregata</name>
    <dbReference type="NCBI Taxonomy" id="2047720"/>
    <lineage>
        <taxon>Bacteria</taxon>
        <taxon>Pseudomonadati</taxon>
        <taxon>Pseudomonadota</taxon>
        <taxon>Alphaproteobacteria</taxon>
        <taxon>Hyphomicrobiales</taxon>
        <taxon>Aurantimonadaceae</taxon>
        <taxon>Aurantimonas</taxon>
    </lineage>
</organism>
<gene>
    <name evidence="3" type="ORF">GTW51_02775</name>
</gene>
<keyword evidence="4" id="KW-1185">Reference proteome</keyword>
<reference evidence="3 4" key="1">
    <citation type="submission" date="2020-01" db="EMBL/GenBank/DDBJ databases">
        <title>Genomes of bacteria type strains.</title>
        <authorList>
            <person name="Chen J."/>
            <person name="Zhu S."/>
            <person name="Chen J."/>
        </authorList>
    </citation>
    <scope>NUCLEOTIDE SEQUENCE [LARGE SCALE GENOMIC DNA]</scope>
    <source>
        <strain evidence="3 4">KCTC 52919</strain>
    </source>
</reference>
<dbReference type="Proteomes" id="UP000476332">
    <property type="component" value="Unassembled WGS sequence"/>
</dbReference>
<proteinExistence type="predicted"/>
<keyword evidence="2" id="KW-0732">Signal</keyword>
<evidence type="ECO:0000313" key="3">
    <source>
        <dbReference type="EMBL" id="NDV85617.1"/>
    </source>
</evidence>
<feature type="region of interest" description="Disordered" evidence="1">
    <location>
        <begin position="76"/>
        <end position="104"/>
    </location>
</feature>
<dbReference type="EMBL" id="JAAAMJ010000001">
    <property type="protein sequence ID" value="NDV85617.1"/>
    <property type="molecule type" value="Genomic_DNA"/>
</dbReference>
<protein>
    <submittedName>
        <fullName evidence="3">Uncharacterized protein</fullName>
    </submittedName>
</protein>
<evidence type="ECO:0000256" key="2">
    <source>
        <dbReference type="SAM" id="SignalP"/>
    </source>
</evidence>
<feature type="signal peptide" evidence="2">
    <location>
        <begin position="1"/>
        <end position="19"/>
    </location>
</feature>
<comment type="caution">
    <text evidence="3">The sequence shown here is derived from an EMBL/GenBank/DDBJ whole genome shotgun (WGS) entry which is preliminary data.</text>
</comment>
<accession>A0A6L9MCY5</accession>
<dbReference type="RefSeq" id="WP_163042329.1">
    <property type="nucleotide sequence ID" value="NZ_JAAAMJ010000001.1"/>
</dbReference>
<feature type="chain" id="PRO_5026649259" evidence="2">
    <location>
        <begin position="20"/>
        <end position="104"/>
    </location>
</feature>
<dbReference type="AlphaFoldDB" id="A0A6L9MCY5"/>
<name>A0A6L9MCY5_9HYPH</name>
<sequence>MIRPLLLAALIAMPTLAVAQDRVDDDGYATVGVALSDREKARSVPVRLPDGRVVLRPPSRGIPFLFGFGDNDGAPSARPTVGGVTPSAMGASPSGGIVPGQKTP</sequence>
<evidence type="ECO:0000256" key="1">
    <source>
        <dbReference type="SAM" id="MobiDB-lite"/>
    </source>
</evidence>
<evidence type="ECO:0000313" key="4">
    <source>
        <dbReference type="Proteomes" id="UP000476332"/>
    </source>
</evidence>